<evidence type="ECO:0000313" key="2">
    <source>
        <dbReference type="EMBL" id="AWW40779.1"/>
    </source>
</evidence>
<feature type="transmembrane region" description="Helical" evidence="1">
    <location>
        <begin position="40"/>
        <end position="57"/>
    </location>
</feature>
<dbReference type="AlphaFoldDB" id="A0A2Z4J6T5"/>
<keyword evidence="1" id="KW-0812">Transmembrane</keyword>
<protein>
    <submittedName>
        <fullName evidence="2">Uncharacterized protein</fullName>
    </submittedName>
</protein>
<evidence type="ECO:0000256" key="1">
    <source>
        <dbReference type="SAM" id="Phobius"/>
    </source>
</evidence>
<organism evidence="2 3">
    <name type="scientific">Streptomyces cadmiisoli</name>
    <dbReference type="NCBI Taxonomy" id="2184053"/>
    <lineage>
        <taxon>Bacteria</taxon>
        <taxon>Bacillati</taxon>
        <taxon>Actinomycetota</taxon>
        <taxon>Actinomycetes</taxon>
        <taxon>Kitasatosporales</taxon>
        <taxon>Streptomycetaceae</taxon>
        <taxon>Streptomyces</taxon>
        <taxon>Streptomyces aurantiacus group</taxon>
    </lineage>
</organism>
<dbReference type="KEGG" id="scad:DN051_32285"/>
<gene>
    <name evidence="2" type="ORF">DN051_32285</name>
</gene>
<evidence type="ECO:0000313" key="3">
    <source>
        <dbReference type="Proteomes" id="UP000249616"/>
    </source>
</evidence>
<reference evidence="2 3" key="1">
    <citation type="journal article" date="2019" name="Int. J. Syst. Evol. Microbiol.">
        <title>Streptomyces cadmiisoli sp. nov., a novel actinomycete isolated from cadmium-contaminated soil.</title>
        <authorList>
            <person name="Li K."/>
            <person name="Tang X."/>
            <person name="Zhao J."/>
            <person name="Guo Y."/>
            <person name="Tang Y."/>
            <person name="Gao J."/>
        </authorList>
    </citation>
    <scope>NUCLEOTIDE SEQUENCE [LARGE SCALE GENOMIC DNA]</scope>
    <source>
        <strain evidence="2 3">ZFG47</strain>
    </source>
</reference>
<keyword evidence="3" id="KW-1185">Reference proteome</keyword>
<sequence>MAAIIAAIVVTILVIGAVALWLSVIAFAFAALFSLSFSEAIAAAFLFNLFIACQGSTNRK</sequence>
<accession>A0A2Z4J6T5</accession>
<dbReference type="Proteomes" id="UP000249616">
    <property type="component" value="Chromosome"/>
</dbReference>
<keyword evidence="1" id="KW-0472">Membrane</keyword>
<name>A0A2Z4J6T5_9ACTN</name>
<keyword evidence="1" id="KW-1133">Transmembrane helix</keyword>
<dbReference type="EMBL" id="CP030073">
    <property type="protein sequence ID" value="AWW40779.1"/>
    <property type="molecule type" value="Genomic_DNA"/>
</dbReference>
<proteinExistence type="predicted"/>